<proteinExistence type="predicted"/>
<reference evidence="2" key="1">
    <citation type="submission" date="2022-12" db="EMBL/GenBank/DDBJ databases">
        <title>Paracoccus sp. EF6 isolated from a lake water.</title>
        <authorList>
            <person name="Liu H."/>
        </authorList>
    </citation>
    <scope>NUCLEOTIDE SEQUENCE</scope>
    <source>
        <strain evidence="2">EF6</strain>
    </source>
</reference>
<organism evidence="2 3">
    <name type="scientific">Paracoccus benzoatiresistens</name>
    <dbReference type="NCBI Taxonomy" id="2997341"/>
    <lineage>
        <taxon>Bacteria</taxon>
        <taxon>Pseudomonadati</taxon>
        <taxon>Pseudomonadota</taxon>
        <taxon>Alphaproteobacteria</taxon>
        <taxon>Rhodobacterales</taxon>
        <taxon>Paracoccaceae</taxon>
        <taxon>Paracoccus</taxon>
    </lineage>
</organism>
<evidence type="ECO:0000259" key="1">
    <source>
        <dbReference type="Pfam" id="PF09557"/>
    </source>
</evidence>
<dbReference type="Proteomes" id="UP001149822">
    <property type="component" value="Unassembled WGS sequence"/>
</dbReference>
<protein>
    <submittedName>
        <fullName evidence="2">DUF2382 domain-containing protein</fullName>
    </submittedName>
</protein>
<feature type="domain" description="DUF2382" evidence="1">
    <location>
        <begin position="10"/>
        <end position="68"/>
    </location>
</feature>
<name>A0ABT4J7Y1_9RHOB</name>
<comment type="caution">
    <text evidence="2">The sequence shown here is derived from an EMBL/GenBank/DDBJ whole genome shotgun (WGS) entry which is preliminary data.</text>
</comment>
<keyword evidence="3" id="KW-1185">Reference proteome</keyword>
<sequence>MPHDSKSDILPVVEETVSLSKRSVPTGRVRIATETETIEHLLSAELSQMEVEVGRVPVDRRMDAVPKDTTKGS</sequence>
<accession>A0ABT4J7Y1</accession>
<dbReference type="InterPro" id="IPR019060">
    <property type="entry name" value="DUF2382"/>
</dbReference>
<evidence type="ECO:0000313" key="2">
    <source>
        <dbReference type="EMBL" id="MCZ0963235.1"/>
    </source>
</evidence>
<gene>
    <name evidence="2" type="ORF">OU682_16585</name>
</gene>
<dbReference type="RefSeq" id="WP_268943306.1">
    <property type="nucleotide sequence ID" value="NZ_JAPTYD010000032.1"/>
</dbReference>
<evidence type="ECO:0000313" key="3">
    <source>
        <dbReference type="Proteomes" id="UP001149822"/>
    </source>
</evidence>
<dbReference type="Pfam" id="PF09557">
    <property type="entry name" value="DUF2382"/>
    <property type="match status" value="1"/>
</dbReference>
<dbReference type="EMBL" id="JAPTYD010000032">
    <property type="protein sequence ID" value="MCZ0963235.1"/>
    <property type="molecule type" value="Genomic_DNA"/>
</dbReference>